<name>A0A2R6Y1A0_9BACL</name>
<proteinExistence type="predicted"/>
<dbReference type="SUPFAM" id="SSF111171">
    <property type="entry name" value="Rbstp2229 protein"/>
    <property type="match status" value="1"/>
</dbReference>
<gene>
    <name evidence="1" type="ORF">BSOLF_0244</name>
</gene>
<organism evidence="1 2">
    <name type="scientific">Candidatus Carbonibacillus altaicus</name>
    <dbReference type="NCBI Taxonomy" id="2163959"/>
    <lineage>
        <taxon>Bacteria</taxon>
        <taxon>Bacillati</taxon>
        <taxon>Bacillota</taxon>
        <taxon>Bacilli</taxon>
        <taxon>Bacillales</taxon>
        <taxon>Candidatus Carbonibacillus</taxon>
    </lineage>
</organism>
<protein>
    <recommendedName>
        <fullName evidence="3">DUF1885 family protein</fullName>
    </recommendedName>
</protein>
<dbReference type="InterPro" id="IPR036294">
    <property type="entry name" value="Rbstp2229-like_sf"/>
</dbReference>
<evidence type="ECO:0000313" key="1">
    <source>
        <dbReference type="EMBL" id="PTQ56412.1"/>
    </source>
</evidence>
<dbReference type="Gene3D" id="1.20.5.850">
    <property type="entry name" value="Rbstp2229 protein"/>
    <property type="match status" value="1"/>
</dbReference>
<evidence type="ECO:0000313" key="2">
    <source>
        <dbReference type="Proteomes" id="UP000244338"/>
    </source>
</evidence>
<dbReference type="Pfam" id="PF08968">
    <property type="entry name" value="DUF1885"/>
    <property type="match status" value="1"/>
</dbReference>
<dbReference type="AlphaFoldDB" id="A0A2R6Y1A0"/>
<comment type="caution">
    <text evidence="1">The sequence shown here is derived from an EMBL/GenBank/DDBJ whole genome shotgun (WGS) entry which is preliminary data.</text>
</comment>
<dbReference type="InterPro" id="IPR015062">
    <property type="entry name" value="DUF1885"/>
</dbReference>
<dbReference type="Proteomes" id="UP000244338">
    <property type="component" value="Unassembled WGS sequence"/>
</dbReference>
<reference evidence="2" key="1">
    <citation type="journal article" date="2018" name="Sci. Rep.">
        <title>Lignite coal burning seam in the remote Altai Mountains harbors a hydrogen-driven thermophilic microbial community.</title>
        <authorList>
            <person name="Kadnikov V.V."/>
            <person name="Mardanov A.V."/>
            <person name="Ivasenko D.A."/>
            <person name="Antsiferov D.V."/>
            <person name="Beletsky A.V."/>
            <person name="Karnachuk O.V."/>
            <person name="Ravin N.V."/>
        </authorList>
    </citation>
    <scope>NUCLEOTIDE SEQUENCE [LARGE SCALE GENOMIC DNA]</scope>
</reference>
<dbReference type="EMBL" id="PEBX01000029">
    <property type="protein sequence ID" value="PTQ56412.1"/>
    <property type="molecule type" value="Genomic_DNA"/>
</dbReference>
<evidence type="ECO:0008006" key="3">
    <source>
        <dbReference type="Google" id="ProtNLM"/>
    </source>
</evidence>
<accession>A0A2R6Y1A0</accession>
<dbReference type="Gene3D" id="3.30.310.120">
    <property type="entry name" value="Rbstp2229 like protein"/>
    <property type="match status" value="1"/>
</dbReference>
<sequence length="134" mass="15730">MPKSAFIRWQPKESTVNLETLIAALEDYKTRLKKTGEQLGWDYTHYAFPYRIEQKEKNGLEYLELVGYDPVLYRHIFLTAKEEDGIGIVQITLPDDATTGDMSKANELSRFLAKHYEAELILFNGRVQYFYKRK</sequence>